<name>A0ABV1T265_9ACTN</name>
<dbReference type="InterPro" id="IPR036689">
    <property type="entry name" value="ESAT-6-like_sf"/>
</dbReference>
<dbReference type="Proteomes" id="UP001496720">
    <property type="component" value="Unassembled WGS sequence"/>
</dbReference>
<accession>A0ABV1T265</accession>
<evidence type="ECO:0000313" key="3">
    <source>
        <dbReference type="Proteomes" id="UP001496720"/>
    </source>
</evidence>
<evidence type="ECO:0000313" key="2">
    <source>
        <dbReference type="EMBL" id="MER6168062.1"/>
    </source>
</evidence>
<sequence length="158" mass="16145">MPGSALPVEGGVPVPSPPDGYRNVPVSAPRPDLHIPSLPKGGLSASGVLAVDFEALEHAIAEAEEAAEAVGDIAARLASVVQRSGAAPWGDDPALGQTFGGVFAEPRDALTQAVPGLQRVLRSIAENLGAMHTGFHGARRDAESAIAHARNQAGHAWT</sequence>
<dbReference type="Gene3D" id="1.10.287.1060">
    <property type="entry name" value="ESAT-6-like"/>
    <property type="match status" value="1"/>
</dbReference>
<keyword evidence="3" id="KW-1185">Reference proteome</keyword>
<feature type="region of interest" description="Disordered" evidence="1">
    <location>
        <begin position="1"/>
        <end position="28"/>
    </location>
</feature>
<dbReference type="SUPFAM" id="SSF140453">
    <property type="entry name" value="EsxAB dimer-like"/>
    <property type="match status" value="1"/>
</dbReference>
<organism evidence="2 3">
    <name type="scientific">Streptomyces violaceorubidus</name>
    <dbReference type="NCBI Taxonomy" id="284042"/>
    <lineage>
        <taxon>Bacteria</taxon>
        <taxon>Bacillati</taxon>
        <taxon>Actinomycetota</taxon>
        <taxon>Actinomycetes</taxon>
        <taxon>Kitasatosporales</taxon>
        <taxon>Streptomycetaceae</taxon>
        <taxon>Streptomyces</taxon>
    </lineage>
</organism>
<dbReference type="RefSeq" id="WP_352149459.1">
    <property type="nucleotide sequence ID" value="NZ_JBEOZY010000034.1"/>
</dbReference>
<proteinExistence type="predicted"/>
<protein>
    <recommendedName>
        <fullName evidence="4">WXG100 family type VII secretion target</fullName>
    </recommendedName>
</protein>
<dbReference type="EMBL" id="JBEOZY010000034">
    <property type="protein sequence ID" value="MER6168062.1"/>
    <property type="molecule type" value="Genomic_DNA"/>
</dbReference>
<reference evidence="2 3" key="1">
    <citation type="submission" date="2024-06" db="EMBL/GenBank/DDBJ databases">
        <title>The Natural Products Discovery Center: Release of the First 8490 Sequenced Strains for Exploring Actinobacteria Biosynthetic Diversity.</title>
        <authorList>
            <person name="Kalkreuter E."/>
            <person name="Kautsar S.A."/>
            <person name="Yang D."/>
            <person name="Bader C.D."/>
            <person name="Teijaro C.N."/>
            <person name="Fluegel L."/>
            <person name="Davis C.M."/>
            <person name="Simpson J.R."/>
            <person name="Lauterbach L."/>
            <person name="Steele A.D."/>
            <person name="Gui C."/>
            <person name="Meng S."/>
            <person name="Li G."/>
            <person name="Viehrig K."/>
            <person name="Ye F."/>
            <person name="Su P."/>
            <person name="Kiefer A.F."/>
            <person name="Nichols A."/>
            <person name="Cepeda A.J."/>
            <person name="Yan W."/>
            <person name="Fan B."/>
            <person name="Jiang Y."/>
            <person name="Adhikari A."/>
            <person name="Zheng C.-J."/>
            <person name="Schuster L."/>
            <person name="Cowan T.M."/>
            <person name="Smanski M.J."/>
            <person name="Chevrette M.G."/>
            <person name="De Carvalho L.P.S."/>
            <person name="Shen B."/>
        </authorList>
    </citation>
    <scope>NUCLEOTIDE SEQUENCE [LARGE SCALE GENOMIC DNA]</scope>
    <source>
        <strain evidence="2 3">NPDC001615</strain>
    </source>
</reference>
<comment type="caution">
    <text evidence="2">The sequence shown here is derived from an EMBL/GenBank/DDBJ whole genome shotgun (WGS) entry which is preliminary data.</text>
</comment>
<evidence type="ECO:0008006" key="4">
    <source>
        <dbReference type="Google" id="ProtNLM"/>
    </source>
</evidence>
<evidence type="ECO:0000256" key="1">
    <source>
        <dbReference type="SAM" id="MobiDB-lite"/>
    </source>
</evidence>
<gene>
    <name evidence="2" type="ORF">ABT188_26525</name>
</gene>